<dbReference type="GeneTree" id="ENSGT00390000011087"/>
<dbReference type="PANTHER" id="PTHR33504">
    <property type="entry name" value="NADH DEHYDROGENASE (UBIQUINONE) 1 BETA SUBCOMPLEX, 4"/>
    <property type="match status" value="1"/>
</dbReference>
<reference evidence="1" key="2">
    <citation type="submission" date="2025-08" db="UniProtKB">
        <authorList>
            <consortium name="Ensembl"/>
        </authorList>
    </citation>
    <scope>IDENTIFICATION</scope>
    <source>
        <strain evidence="1">Glennie</strain>
    </source>
</reference>
<sequence>MRPTPVPREAGEGQAPVGPIWGVFAFSFSFSPPPPPPPLQAFRAFCFFLFFFPPFRPSLLVSLHLALGSGSTQMSARHHGEASETLKKVEKEKQDEAARLIQRTWKRFLDICVFQHFKNLLKMRKEGDPRLLMKSIDPKEAELLDAAAGINIRFRLGGVKYPPNIYYKIFTQRPIVDMCANSPRDYTKCPARQSAPRKRNGNLVEDGWYQRTENNGWRPLSIRFWRFTDPFTLADSERKVNFHFSKLKRIEEVEKNRKLKKLKWMTHMYYAGSLKAKEVDSETKILVQKATEGIIKSAEEEGVENVMEWEVDEILKWTNTLNFEEYIAYWKKLSTSSSSARFEDFRLQAIVKPYEFTETSLDGKAKLKLITSQEQNFRGTPASAGTPADFFPRP</sequence>
<dbReference type="Ensembl" id="ENSOANT00000072031.1">
    <property type="protein sequence ID" value="ENSOANP00000037140.1"/>
    <property type="gene ID" value="ENSOANG00000043129.1"/>
</dbReference>
<keyword evidence="2" id="KW-1185">Reference proteome</keyword>
<evidence type="ECO:0000313" key="1">
    <source>
        <dbReference type="Ensembl" id="ENSOANP00000037140.1"/>
    </source>
</evidence>
<dbReference type="PANTHER" id="PTHR33504:SF2">
    <property type="entry name" value="PROTEIN MFI"/>
    <property type="match status" value="1"/>
</dbReference>
<dbReference type="Bgee" id="ENSOANG00000043129">
    <property type="expression patterns" value="Expressed in ovary and 6 other cell types or tissues"/>
</dbReference>
<dbReference type="Proteomes" id="UP000002279">
    <property type="component" value="Chromosome 20"/>
</dbReference>
<organism evidence="1 2">
    <name type="scientific">Ornithorhynchus anatinus</name>
    <name type="common">Duckbill platypus</name>
    <dbReference type="NCBI Taxonomy" id="9258"/>
    <lineage>
        <taxon>Eukaryota</taxon>
        <taxon>Metazoa</taxon>
        <taxon>Chordata</taxon>
        <taxon>Craniata</taxon>
        <taxon>Vertebrata</taxon>
        <taxon>Euteleostomi</taxon>
        <taxon>Mammalia</taxon>
        <taxon>Monotremata</taxon>
        <taxon>Ornithorhynchidae</taxon>
        <taxon>Ornithorhynchus</taxon>
    </lineage>
</organism>
<dbReference type="AlphaFoldDB" id="A0A6I8N8M2"/>
<reference evidence="1" key="3">
    <citation type="submission" date="2025-09" db="UniProtKB">
        <authorList>
            <consortium name="Ensembl"/>
        </authorList>
    </citation>
    <scope>IDENTIFICATION</scope>
    <source>
        <strain evidence="1">Glennie</strain>
    </source>
</reference>
<evidence type="ECO:0000313" key="2">
    <source>
        <dbReference type="Proteomes" id="UP000002279"/>
    </source>
</evidence>
<gene>
    <name evidence="1" type="primary">C20H11orf65</name>
</gene>
<accession>A0A6I8N8M2</accession>
<name>A0A6I8N8M2_ORNAN</name>
<proteinExistence type="predicted"/>
<reference evidence="1 2" key="1">
    <citation type="journal article" date="2008" name="Nature">
        <title>Genome analysis of the platypus reveals unique signatures of evolution.</title>
        <authorList>
            <person name="Warren W.C."/>
            <person name="Hillier L.W."/>
            <person name="Marshall Graves J.A."/>
            <person name="Birney E."/>
            <person name="Ponting C.P."/>
            <person name="Grutzner F."/>
            <person name="Belov K."/>
            <person name="Miller W."/>
            <person name="Clarke L."/>
            <person name="Chinwalla A.T."/>
            <person name="Yang S.P."/>
            <person name="Heger A."/>
            <person name="Locke D.P."/>
            <person name="Miethke P."/>
            <person name="Waters P.D."/>
            <person name="Veyrunes F."/>
            <person name="Fulton L."/>
            <person name="Fulton B."/>
            <person name="Graves T."/>
            <person name="Wallis J."/>
            <person name="Puente X.S."/>
            <person name="Lopez-Otin C."/>
            <person name="Ordonez G.R."/>
            <person name="Eichler E.E."/>
            <person name="Chen L."/>
            <person name="Cheng Z."/>
            <person name="Deakin J.E."/>
            <person name="Alsop A."/>
            <person name="Thompson K."/>
            <person name="Kirby P."/>
            <person name="Papenfuss A.T."/>
            <person name="Wakefield M.J."/>
            <person name="Olender T."/>
            <person name="Lancet D."/>
            <person name="Huttley G.A."/>
            <person name="Smit A.F."/>
            <person name="Pask A."/>
            <person name="Temple-Smith P."/>
            <person name="Batzer M.A."/>
            <person name="Walker J.A."/>
            <person name="Konkel M.K."/>
            <person name="Harris R.S."/>
            <person name="Whittington C.M."/>
            <person name="Wong E.S."/>
            <person name="Gemmell N.J."/>
            <person name="Buschiazzo E."/>
            <person name="Vargas Jentzsch I.M."/>
            <person name="Merkel A."/>
            <person name="Schmitz J."/>
            <person name="Zemann A."/>
            <person name="Churakov G."/>
            <person name="Kriegs J.O."/>
            <person name="Brosius J."/>
            <person name="Murchison E.P."/>
            <person name="Sachidanandam R."/>
            <person name="Smith C."/>
            <person name="Hannon G.J."/>
            <person name="Tsend-Ayush E."/>
            <person name="McMillan D."/>
            <person name="Attenborough R."/>
            <person name="Rens W."/>
            <person name="Ferguson-Smith M."/>
            <person name="Lefevre C.M."/>
            <person name="Sharp J.A."/>
            <person name="Nicholas K.R."/>
            <person name="Ray D.A."/>
            <person name="Kube M."/>
            <person name="Reinhardt R."/>
            <person name="Pringle T.H."/>
            <person name="Taylor J."/>
            <person name="Jones R.C."/>
            <person name="Nixon B."/>
            <person name="Dacheux J.L."/>
            <person name="Niwa H."/>
            <person name="Sekita Y."/>
            <person name="Huang X."/>
            <person name="Stark A."/>
            <person name="Kheradpour P."/>
            <person name="Kellis M."/>
            <person name="Flicek P."/>
            <person name="Chen Y."/>
            <person name="Webber C."/>
            <person name="Hardison R."/>
            <person name="Nelson J."/>
            <person name="Hallsworth-Pepin K."/>
            <person name="Delehaunty K."/>
            <person name="Markovic C."/>
            <person name="Minx P."/>
            <person name="Feng Y."/>
            <person name="Kremitzki C."/>
            <person name="Mitreva M."/>
            <person name="Glasscock J."/>
            <person name="Wylie T."/>
            <person name="Wohldmann P."/>
            <person name="Thiru P."/>
            <person name="Nhan M.N."/>
            <person name="Pohl C.S."/>
            <person name="Smith S.M."/>
            <person name="Hou S."/>
            <person name="Nefedov M."/>
            <person name="de Jong P.J."/>
            <person name="Renfree M.B."/>
            <person name="Mardis E.R."/>
            <person name="Wilson R.K."/>
        </authorList>
    </citation>
    <scope>NUCLEOTIDE SEQUENCE [LARGE SCALE GENOMIC DNA]</scope>
    <source>
        <strain evidence="1 2">Glennie</strain>
    </source>
</reference>
<protein>
    <submittedName>
        <fullName evidence="1">Exophilin 5</fullName>
    </submittedName>
</protein>